<protein>
    <submittedName>
        <fullName evidence="2">Uncharacterized protein</fullName>
    </submittedName>
</protein>
<dbReference type="RefSeq" id="WP_256619536.1">
    <property type="nucleotide sequence ID" value="NZ_JANIBC010000006.1"/>
</dbReference>
<sequence>MRFLRAAVRLRQWRRREKIARILARGRKGTPFLASLAFNLALIVILAAGYTSFVAKGVVGAGLGERVITVRFFEQQNRPEQATPEALPEEELPEPEEAEIGAETLPEGIAITEGEEVGEDQGDEAPQAEEGADVTSSQLGVAVPSIALPDVDAGEGRPDGIVGVDCYRIFRGDREKALECAGREILSGWRAEIANLGEDWDRFGEELGTGRRAIRYGPLRGTLNPADYGLPTGMEVSPTMQRRYEQALAAQKARSLEALTEQSKGTEKAIEEERRRDQDAATYSPVSPSGDG</sequence>
<feature type="region of interest" description="Disordered" evidence="1">
    <location>
        <begin position="254"/>
        <end position="292"/>
    </location>
</feature>
<evidence type="ECO:0000313" key="3">
    <source>
        <dbReference type="Proteomes" id="UP001142610"/>
    </source>
</evidence>
<proteinExistence type="predicted"/>
<feature type="compositionally biased region" description="Basic and acidic residues" evidence="1">
    <location>
        <begin position="264"/>
        <end position="279"/>
    </location>
</feature>
<dbReference type="Proteomes" id="UP001142610">
    <property type="component" value="Unassembled WGS sequence"/>
</dbReference>
<reference evidence="2" key="1">
    <citation type="submission" date="2022-07" db="EMBL/GenBank/DDBJ databases">
        <title>Parvularcula maris sp. nov., an algicidal bacterium isolated from seawater.</title>
        <authorList>
            <person name="Li F."/>
        </authorList>
    </citation>
    <scope>NUCLEOTIDE SEQUENCE</scope>
    <source>
        <strain evidence="2">BGMRC 0090</strain>
    </source>
</reference>
<dbReference type="AlphaFoldDB" id="A0A9X2LBR9"/>
<dbReference type="EMBL" id="JANIBC010000006">
    <property type="protein sequence ID" value="MCQ8185647.1"/>
    <property type="molecule type" value="Genomic_DNA"/>
</dbReference>
<accession>A0A9X2LBR9</accession>
<gene>
    <name evidence="2" type="ORF">NOG11_09585</name>
</gene>
<evidence type="ECO:0000313" key="2">
    <source>
        <dbReference type="EMBL" id="MCQ8185647.1"/>
    </source>
</evidence>
<comment type="caution">
    <text evidence="2">The sequence shown here is derived from an EMBL/GenBank/DDBJ whole genome shotgun (WGS) entry which is preliminary data.</text>
</comment>
<organism evidence="2 3">
    <name type="scientific">Parvularcula maris</name>
    <dbReference type="NCBI Taxonomy" id="2965077"/>
    <lineage>
        <taxon>Bacteria</taxon>
        <taxon>Pseudomonadati</taxon>
        <taxon>Pseudomonadota</taxon>
        <taxon>Alphaproteobacteria</taxon>
        <taxon>Parvularculales</taxon>
        <taxon>Parvularculaceae</taxon>
        <taxon>Parvularcula</taxon>
    </lineage>
</organism>
<keyword evidence="3" id="KW-1185">Reference proteome</keyword>
<name>A0A9X2LBR9_9PROT</name>
<evidence type="ECO:0000256" key="1">
    <source>
        <dbReference type="SAM" id="MobiDB-lite"/>
    </source>
</evidence>